<evidence type="ECO:0000256" key="2">
    <source>
        <dbReference type="ARBA" id="ARBA00022723"/>
    </source>
</evidence>
<sequence length="487" mass="51404">MTDHFSAQGEALSPTTLFPDPLAHASGVPAHLFASPEVPIERAALRDALRLLDLHAAARTLDPALGVDALALTPDLHRASPAPVGTALLTRGFLTPHLIGNDLGCGMRLHLTGLRADDLRPHLNALERELRAVFFQGQRALSLTGRQREALLRGGVPDLLAAPRPADQRGLWDLMGAQAREPAPHAPFVRGPLSGVQDWLGDRQRASFDTQLGSVGGGNHFVEVQEVAAVLDRHAAYAWRVRPGEVVVMVHSGSLGFGHLFGAQLRAPTLAVQGAPLPLLHADHSGVPGVLDALHAAAHLASGNRLVLACMVRAALGRALPPGLLDEEQPFPALADAPHNFIWPAGDGQWLHRKGATPAAAPSPQAPHGEPVLIPGSMGDFSYLLAGQGHPLALDSASHGAGRRQPRGAAMRLNDADLRRALETLRVVTPIDLRAARADVRARALSALQQEAPGAYKAVTPVIDTHARAGLARPVAALRPLLTVKSL</sequence>
<name>A0A8H9GQY6_9DEIO</name>
<keyword evidence="13" id="KW-1185">Reference proteome</keyword>
<feature type="binding site" evidence="9">
    <location>
        <begin position="375"/>
        <end position="378"/>
    </location>
    <ligand>
        <name>GMP</name>
        <dbReference type="ChEBI" id="CHEBI:58115"/>
    </ligand>
</feature>
<evidence type="ECO:0000256" key="4">
    <source>
        <dbReference type="ARBA" id="ARBA00022800"/>
    </source>
</evidence>
<dbReference type="PANTHER" id="PTHR11118">
    <property type="entry name" value="RNA-SPLICING LIGASE RTCB HOMOLOG"/>
    <property type="match status" value="1"/>
</dbReference>
<dbReference type="InterPro" id="IPR001233">
    <property type="entry name" value="RtcB"/>
</dbReference>
<dbReference type="GO" id="GO:0042245">
    <property type="term" value="P:RNA repair"/>
    <property type="evidence" value="ECO:0007669"/>
    <property type="project" value="UniProtKB-KW"/>
</dbReference>
<gene>
    <name evidence="11 12" type="primary">rtcB</name>
    <name evidence="12" type="ORF">GCM10008956_28770</name>
</gene>
<accession>A0A8H9GQY6</accession>
<dbReference type="GO" id="GO:0005525">
    <property type="term" value="F:GTP binding"/>
    <property type="evidence" value="ECO:0007669"/>
    <property type="project" value="UniProtKB-KW"/>
</dbReference>
<keyword evidence="4" id="KW-0692">RNA repair</keyword>
<organism evidence="12 13">
    <name type="scientific">Deinococcus arenae</name>
    <dbReference type="NCBI Taxonomy" id="1452751"/>
    <lineage>
        <taxon>Bacteria</taxon>
        <taxon>Thermotogati</taxon>
        <taxon>Deinococcota</taxon>
        <taxon>Deinococci</taxon>
        <taxon>Deinococcales</taxon>
        <taxon>Deinococcaceae</taxon>
        <taxon>Deinococcus</taxon>
    </lineage>
</organism>
<evidence type="ECO:0000256" key="1">
    <source>
        <dbReference type="ARBA" id="ARBA00022598"/>
    </source>
</evidence>
<comment type="caution">
    <text evidence="12">The sequence shown here is derived from an EMBL/GenBank/DDBJ whole genome shotgun (WGS) entry which is preliminary data.</text>
</comment>
<feature type="binding site" evidence="9">
    <location>
        <begin position="399"/>
        <end position="402"/>
    </location>
    <ligand>
        <name>GMP</name>
        <dbReference type="ChEBI" id="CHEBI:58115"/>
    </ligand>
</feature>
<dbReference type="GO" id="GO:0006396">
    <property type="term" value="P:RNA processing"/>
    <property type="evidence" value="ECO:0007669"/>
    <property type="project" value="InterPro"/>
</dbReference>
<dbReference type="Proteomes" id="UP000600547">
    <property type="component" value="Unassembled WGS sequence"/>
</dbReference>
<dbReference type="PANTHER" id="PTHR11118:SF1">
    <property type="entry name" value="RNA-SPLICING LIGASE RTCB HOMOLOG"/>
    <property type="match status" value="1"/>
</dbReference>
<comment type="catalytic activity">
    <reaction evidence="7">
        <text>a 3'-end 3'-phospho-ribonucleotide-RNA + a 5'-end dephospho-ribonucleoside-RNA + GTP = a ribonucleotidyl-ribonucleotide-RNA + GMP + diphosphate</text>
        <dbReference type="Rhea" id="RHEA:68076"/>
        <dbReference type="Rhea" id="RHEA-COMP:10463"/>
        <dbReference type="Rhea" id="RHEA-COMP:13936"/>
        <dbReference type="Rhea" id="RHEA-COMP:17355"/>
        <dbReference type="ChEBI" id="CHEBI:33019"/>
        <dbReference type="ChEBI" id="CHEBI:37565"/>
        <dbReference type="ChEBI" id="CHEBI:58115"/>
        <dbReference type="ChEBI" id="CHEBI:83062"/>
        <dbReference type="ChEBI" id="CHEBI:138284"/>
        <dbReference type="ChEBI" id="CHEBI:173118"/>
        <dbReference type="EC" id="6.5.1.8"/>
    </reaction>
</comment>
<keyword evidence="6 10" id="KW-0464">Manganese</keyword>
<feature type="binding site" evidence="10">
    <location>
        <position position="102"/>
    </location>
    <ligand>
        <name>Mn(2+)</name>
        <dbReference type="ChEBI" id="CHEBI:29035"/>
        <label>1</label>
    </ligand>
</feature>
<feature type="binding site" evidence="10">
    <location>
        <position position="220"/>
    </location>
    <ligand>
        <name>Mn(2+)</name>
        <dbReference type="ChEBI" id="CHEBI:29035"/>
        <label>1</label>
    </ligand>
</feature>
<proteinExistence type="inferred from homology"/>
<keyword evidence="3 9" id="KW-0547">Nucleotide-binding</keyword>
<dbReference type="EMBL" id="BMQG01000010">
    <property type="protein sequence ID" value="GGM50919.1"/>
    <property type="molecule type" value="Genomic_DNA"/>
</dbReference>
<evidence type="ECO:0000256" key="8">
    <source>
        <dbReference type="PIRSR" id="PIRSR601233-1"/>
    </source>
</evidence>
<feature type="binding site" evidence="10">
    <location>
        <position position="339"/>
    </location>
    <ligand>
        <name>Mn(2+)</name>
        <dbReference type="ChEBI" id="CHEBI:29035"/>
        <label>2</label>
    </ligand>
</feature>
<keyword evidence="2 10" id="KW-0479">Metal-binding</keyword>
<feature type="binding site" evidence="9">
    <location>
        <begin position="219"/>
        <end position="223"/>
    </location>
    <ligand>
        <name>GMP</name>
        <dbReference type="ChEBI" id="CHEBI:58115"/>
    </ligand>
</feature>
<dbReference type="SUPFAM" id="SSF103365">
    <property type="entry name" value="Hypothetical protein PH1602"/>
    <property type="match status" value="1"/>
</dbReference>
<protein>
    <recommendedName>
        <fullName evidence="11">tRNA-splicing ligase RtcB</fullName>
        <ecNumber evidence="11">6.5.1.-</ecNumber>
    </recommendedName>
</protein>
<dbReference type="GO" id="GO:0170057">
    <property type="term" value="F:RNA ligase (GTP) activity"/>
    <property type="evidence" value="ECO:0007669"/>
    <property type="project" value="UniProtKB-EC"/>
</dbReference>
<evidence type="ECO:0000256" key="7">
    <source>
        <dbReference type="ARBA" id="ARBA00047746"/>
    </source>
</evidence>
<keyword evidence="1 11" id="KW-0436">Ligase</keyword>
<feature type="binding site" evidence="9">
    <location>
        <position position="382"/>
    </location>
    <ligand>
        <name>GMP</name>
        <dbReference type="ChEBI" id="CHEBI:58115"/>
    </ligand>
</feature>
<evidence type="ECO:0000256" key="6">
    <source>
        <dbReference type="ARBA" id="ARBA00023211"/>
    </source>
</evidence>
<comment type="similarity">
    <text evidence="11">Belongs to the RtcB family.</text>
</comment>
<dbReference type="RefSeq" id="WP_110828557.1">
    <property type="nucleotide sequence ID" value="NZ_BMQG01000010.1"/>
</dbReference>
<feature type="binding site" evidence="9">
    <location>
        <begin position="339"/>
        <end position="340"/>
    </location>
    <ligand>
        <name>GMP</name>
        <dbReference type="ChEBI" id="CHEBI:58115"/>
    </ligand>
</feature>
<comment type="subunit">
    <text evidence="11">Monomer.</text>
</comment>
<keyword evidence="5 9" id="KW-0342">GTP-binding</keyword>
<dbReference type="Pfam" id="PF01139">
    <property type="entry name" value="RtcB"/>
    <property type="match status" value="1"/>
</dbReference>
<evidence type="ECO:0000313" key="13">
    <source>
        <dbReference type="Proteomes" id="UP000600547"/>
    </source>
</evidence>
<evidence type="ECO:0000256" key="10">
    <source>
        <dbReference type="PIRSR" id="PIRSR601233-3"/>
    </source>
</evidence>
<evidence type="ECO:0000256" key="3">
    <source>
        <dbReference type="ARBA" id="ARBA00022741"/>
    </source>
</evidence>
<dbReference type="EC" id="6.5.1.-" evidence="11"/>
<dbReference type="GO" id="GO:0046872">
    <property type="term" value="F:metal ion binding"/>
    <property type="evidence" value="ECO:0007669"/>
    <property type="project" value="UniProtKB-UniRule"/>
</dbReference>
<dbReference type="Gene3D" id="3.90.1860.10">
    <property type="entry name" value="tRNA-splicing ligase RtcB"/>
    <property type="match status" value="1"/>
</dbReference>
<feature type="active site" description="GMP-histidine intermediate" evidence="8">
    <location>
        <position position="399"/>
    </location>
</feature>
<dbReference type="InterPro" id="IPR036025">
    <property type="entry name" value="RtcB-like_sf"/>
</dbReference>
<evidence type="ECO:0000256" key="11">
    <source>
        <dbReference type="RuleBase" id="RU371113"/>
    </source>
</evidence>
<dbReference type="AlphaFoldDB" id="A0A8H9GQY6"/>
<reference evidence="13" key="1">
    <citation type="journal article" date="2019" name="Int. J. Syst. Evol. Microbiol.">
        <title>The Global Catalogue of Microorganisms (GCM) 10K type strain sequencing project: providing services to taxonomists for standard genome sequencing and annotation.</title>
        <authorList>
            <consortium name="The Broad Institute Genomics Platform"/>
            <consortium name="The Broad Institute Genome Sequencing Center for Infectious Disease"/>
            <person name="Wu L."/>
            <person name="Ma J."/>
        </authorList>
    </citation>
    <scope>NUCLEOTIDE SEQUENCE [LARGE SCALE GENOMIC DNA]</scope>
    <source>
        <strain evidence="13">JCM 31047</strain>
    </source>
</reference>
<feature type="binding site" evidence="9">
    <location>
        <position position="485"/>
    </location>
    <ligand>
        <name>GMP</name>
        <dbReference type="ChEBI" id="CHEBI:58115"/>
    </ligand>
</feature>
<evidence type="ECO:0000256" key="9">
    <source>
        <dbReference type="PIRSR" id="PIRSR601233-2"/>
    </source>
</evidence>
<feature type="binding site" evidence="10">
    <location>
        <position position="251"/>
    </location>
    <ligand>
        <name>Mn(2+)</name>
        <dbReference type="ChEBI" id="CHEBI:29035"/>
        <label>2</label>
    </ligand>
</feature>
<comment type="cofactor">
    <cofactor evidence="10 11">
        <name>Mn(2+)</name>
        <dbReference type="ChEBI" id="CHEBI:29035"/>
    </cofactor>
    <text evidence="10 11">Binds 2 manganese ions per subunit.</text>
</comment>
<evidence type="ECO:0000256" key="5">
    <source>
        <dbReference type="ARBA" id="ARBA00023134"/>
    </source>
</evidence>
<dbReference type="GO" id="GO:0003972">
    <property type="term" value="F:RNA ligase (ATP) activity"/>
    <property type="evidence" value="ECO:0007669"/>
    <property type="project" value="TreeGrafter"/>
</dbReference>
<evidence type="ECO:0000313" key="12">
    <source>
        <dbReference type="EMBL" id="GGM50919.1"/>
    </source>
</evidence>